<sequence>MTNKRKSEKSMVTKENTKFELSFLHPKNWPLLFAATLLWFISLLPNKVQNVLGRGLGRLVMKIIPKRLKTAQQNLALSFPDKSADEIKALAKENFEYTGLAVIDTANAWFWPDWRIKQNMVIEGQEHIDQAKADGNGMLILGSHFLSLEISARIFGLLRPAYAIYRPNKNPLMEYLQCRGRTLSNKALINRRDIKGMLRVLDEGEPLWYAPDHDYGPRRSVFVPFFAVDKACTITGTTVFASGKNTKTYPASSCRLADGRYKLTIRAPMENFPTGDEVEDAKRCNKECEQSILEQVPQYMWLHRRFKTRPEGEPSLYK</sequence>
<keyword evidence="8 9" id="KW-0012">Acyltransferase</keyword>
<protein>
    <recommendedName>
        <fullName evidence="9">Lipid A biosynthesis acyltransferase</fullName>
        <ecNumber evidence="9">2.3.1.241</ecNumber>
    </recommendedName>
    <alternativeName>
        <fullName evidence="9">Kdo(2)-lipid IV(A) acyltransferase</fullName>
    </alternativeName>
</protein>
<dbReference type="GO" id="GO:0009103">
    <property type="term" value="P:lipopolysaccharide biosynthetic process"/>
    <property type="evidence" value="ECO:0007669"/>
    <property type="project" value="UniProtKB-UniRule"/>
</dbReference>
<keyword evidence="11" id="KW-1185">Reference proteome</keyword>
<feature type="short sequence motif" description="HXXXXD motif" evidence="9">
    <location>
        <begin position="144"/>
        <end position="149"/>
    </location>
</feature>
<dbReference type="CDD" id="cd07984">
    <property type="entry name" value="LPLAT_LABLAT-like"/>
    <property type="match status" value="1"/>
</dbReference>
<dbReference type="EMBL" id="CP044399">
    <property type="protein sequence ID" value="QFI39883.1"/>
    <property type="molecule type" value="Genomic_DNA"/>
</dbReference>
<dbReference type="GO" id="GO:0008913">
    <property type="term" value="F:Kdo2-lipid IVA acyltransferase activity"/>
    <property type="evidence" value="ECO:0007669"/>
    <property type="project" value="UniProtKB-EC"/>
</dbReference>
<dbReference type="KEGG" id="mmaa:FR932_19730"/>
<reference evidence="10 11" key="1">
    <citation type="submission" date="2019-09" db="EMBL/GenBank/DDBJ databases">
        <title>Hybrid Assembly of the complete Genome of the Deep-Sea Bacterium Moritella marina from long Nanopore and Illumina reads.</title>
        <authorList>
            <person name="Magin S."/>
            <person name="Georgoulis A."/>
            <person name="Papadimitriou K."/>
            <person name="Iliakis G."/>
            <person name="Vorgias C.E."/>
        </authorList>
    </citation>
    <scope>NUCLEOTIDE SEQUENCE [LARGE SCALE GENOMIC DNA]</scope>
    <source>
        <strain evidence="10 11">MP-1</strain>
    </source>
</reference>
<dbReference type="GO" id="GO:0005886">
    <property type="term" value="C:plasma membrane"/>
    <property type="evidence" value="ECO:0007669"/>
    <property type="project" value="UniProtKB-SubCell"/>
</dbReference>
<gene>
    <name evidence="9 10" type="primary">lpxL</name>
    <name evidence="10" type="ORF">FR932_19730</name>
</gene>
<evidence type="ECO:0000256" key="2">
    <source>
        <dbReference type="ARBA" id="ARBA00022519"/>
    </source>
</evidence>
<dbReference type="InterPro" id="IPR011920">
    <property type="entry name" value="Lipid_A_LpxL_LpxP"/>
</dbReference>
<evidence type="ECO:0000256" key="9">
    <source>
        <dbReference type="HAMAP-Rule" id="MF_01942"/>
    </source>
</evidence>
<evidence type="ECO:0000256" key="8">
    <source>
        <dbReference type="ARBA" id="ARBA00023315"/>
    </source>
</evidence>
<evidence type="ECO:0000256" key="5">
    <source>
        <dbReference type="ARBA" id="ARBA00022985"/>
    </source>
</evidence>
<evidence type="ECO:0000256" key="4">
    <source>
        <dbReference type="ARBA" id="ARBA00022692"/>
    </source>
</evidence>
<keyword evidence="3 9" id="KW-0808">Transferase</keyword>
<comment type="similarity">
    <text evidence="9">Belongs to the LpxL/LpxM/LpxP family.</text>
</comment>
<comment type="pathway">
    <text evidence="9">Glycolipid biosynthesis; KDO(2)-lipid A biosynthesis; KDO(2)-lipid A from CMP-3-deoxy-D-manno-octulosonate and lipid IV(A): step 3/4.</text>
</comment>
<dbReference type="GO" id="GO:0036104">
    <property type="term" value="P:Kdo2-lipid A biosynthetic process"/>
    <property type="evidence" value="ECO:0007669"/>
    <property type="project" value="UniProtKB-UniRule"/>
</dbReference>
<dbReference type="AlphaFoldDB" id="A0A5J6WNY5"/>
<dbReference type="UniPathway" id="UPA00030"/>
<dbReference type="PANTHER" id="PTHR30606:SF9">
    <property type="entry name" value="LIPID A BIOSYNTHESIS LAUROYLTRANSFERASE"/>
    <property type="match status" value="1"/>
</dbReference>
<organism evidence="10 11">
    <name type="scientific">Moritella marina ATCC 15381</name>
    <dbReference type="NCBI Taxonomy" id="1202962"/>
    <lineage>
        <taxon>Bacteria</taxon>
        <taxon>Pseudomonadati</taxon>
        <taxon>Pseudomonadota</taxon>
        <taxon>Gammaproteobacteria</taxon>
        <taxon>Alteromonadales</taxon>
        <taxon>Moritellaceae</taxon>
        <taxon>Moritella</taxon>
    </lineage>
</organism>
<evidence type="ECO:0000256" key="1">
    <source>
        <dbReference type="ARBA" id="ARBA00022475"/>
    </source>
</evidence>
<evidence type="ECO:0000256" key="6">
    <source>
        <dbReference type="ARBA" id="ARBA00022989"/>
    </source>
</evidence>
<evidence type="ECO:0000313" key="10">
    <source>
        <dbReference type="EMBL" id="QFI39883.1"/>
    </source>
</evidence>
<evidence type="ECO:0000313" key="11">
    <source>
        <dbReference type="Proteomes" id="UP000327424"/>
    </source>
</evidence>
<keyword evidence="1 9" id="KW-1003">Cell membrane</keyword>
<keyword evidence="4 9" id="KW-0812">Transmembrane</keyword>
<comment type="function">
    <text evidence="9">Catalyzes the transfer of an acyl chain from an acyl-[acyl-carrier-protein] (ACP) to a Kdo(2)-lipid IV(A) to form a Kdo(2)-(acyl)-lipid IV(A).</text>
</comment>
<comment type="catalytic activity">
    <reaction evidence="9">
        <text>an alpha-Kdo-(2-&gt;4)-alpha-Kdo-(2-&gt;6)-lipid IVA + a fatty acyl-[ACP] = an alpha-Kdo-(2-&gt;4)-alpha-Kdo-(2-&gt;6)-(acyl)-lipid IVA + holo-[ACP]</text>
        <dbReference type="Rhea" id="RHEA:69396"/>
        <dbReference type="Rhea" id="RHEA-COMP:9685"/>
        <dbReference type="Rhea" id="RHEA-COMP:14125"/>
        <dbReference type="ChEBI" id="CHEBI:64479"/>
        <dbReference type="ChEBI" id="CHEBI:138651"/>
        <dbReference type="ChEBI" id="CHEBI:176429"/>
        <dbReference type="ChEBI" id="CHEBI:176430"/>
        <dbReference type="EC" id="2.3.1.241"/>
    </reaction>
</comment>
<comment type="subcellular location">
    <subcellularLocation>
        <location evidence="9">Cell inner membrane</location>
        <topology evidence="9">Single-pass membrane protein</topology>
    </subcellularLocation>
</comment>
<proteinExistence type="inferred from homology"/>
<dbReference type="UniPathway" id="UPA00360">
    <property type="reaction ID" value="UER00485"/>
</dbReference>
<dbReference type="Pfam" id="PF03279">
    <property type="entry name" value="Lip_A_acyltrans"/>
    <property type="match status" value="1"/>
</dbReference>
<name>A0A5J6WNY5_MORMI</name>
<evidence type="ECO:0000256" key="3">
    <source>
        <dbReference type="ARBA" id="ARBA00022679"/>
    </source>
</evidence>
<dbReference type="PANTHER" id="PTHR30606">
    <property type="entry name" value="LIPID A BIOSYNTHESIS LAUROYL ACYLTRANSFERASE"/>
    <property type="match status" value="1"/>
</dbReference>
<keyword evidence="5 9" id="KW-0448">Lipopolysaccharide biosynthesis</keyword>
<dbReference type="PIRSF" id="PIRSF026649">
    <property type="entry name" value="MsbB"/>
    <property type="match status" value="1"/>
</dbReference>
<dbReference type="HAMAP" id="MF_01942">
    <property type="entry name" value="Lipid_A_LpxL_LpxP"/>
    <property type="match status" value="1"/>
</dbReference>
<dbReference type="EC" id="2.3.1.241" evidence="9"/>
<dbReference type="OrthoDB" id="9803456at2"/>
<dbReference type="GO" id="GO:0009245">
    <property type="term" value="P:lipid A biosynthetic process"/>
    <property type="evidence" value="ECO:0007669"/>
    <property type="project" value="InterPro"/>
</dbReference>
<accession>A0A5J6WNY5</accession>
<evidence type="ECO:0000256" key="7">
    <source>
        <dbReference type="ARBA" id="ARBA00023136"/>
    </source>
</evidence>
<dbReference type="Proteomes" id="UP000327424">
    <property type="component" value="Chromosome"/>
</dbReference>
<keyword evidence="6 9" id="KW-1133">Transmembrane helix</keyword>
<dbReference type="InterPro" id="IPR004960">
    <property type="entry name" value="LipA_acyltrans"/>
</dbReference>
<comment type="pathway">
    <text evidence="9">Bacterial outer membrane biogenesis; lipopolysaccharide biosynthesis.</text>
</comment>
<dbReference type="NCBIfam" id="TIGR02207">
    <property type="entry name" value="lipid_A_htrB"/>
    <property type="match status" value="1"/>
</dbReference>
<dbReference type="RefSeq" id="WP_019442141.1">
    <property type="nucleotide sequence ID" value="NZ_ALOE01000026.1"/>
</dbReference>
<keyword evidence="7 9" id="KW-0472">Membrane</keyword>
<keyword evidence="2 9" id="KW-0997">Cell inner membrane</keyword>